<evidence type="ECO:0000313" key="2">
    <source>
        <dbReference type="Proteomes" id="UP000234366"/>
    </source>
</evidence>
<dbReference type="KEGG" id="bsia:CWD84_15430"/>
<gene>
    <name evidence="1" type="ORF">CWD84_15430</name>
</gene>
<proteinExistence type="predicted"/>
<evidence type="ECO:0000313" key="1">
    <source>
        <dbReference type="EMBL" id="AUJ78118.1"/>
    </source>
</evidence>
<dbReference type="EMBL" id="CP025001">
    <property type="protein sequence ID" value="AUJ78118.1"/>
    <property type="molecule type" value="Genomic_DNA"/>
</dbReference>
<sequence length="107" mass="12421">MKNVSGIEKAQRFLVKYIKIKEPFNSMEWKEIKAYNLIRNSLVHNNGYIVKSKLQTIPPGFQLTNFEGSKQKVTLDKRFVSNIYSTYLSFKKIRGTVNVLKGVTIYV</sequence>
<dbReference type="AlphaFoldDB" id="A0AAI8N130"/>
<accession>A0AAI8N130</accession>
<keyword evidence="2" id="KW-1185">Reference proteome</keyword>
<name>A0AAI8N130_9BACI</name>
<dbReference type="Proteomes" id="UP000234366">
    <property type="component" value="Chromosome"/>
</dbReference>
<protein>
    <submittedName>
        <fullName evidence="1">Uncharacterized protein</fullName>
    </submittedName>
</protein>
<organism evidence="1 2">
    <name type="scientific">Bacillus siamensis</name>
    <dbReference type="NCBI Taxonomy" id="659243"/>
    <lineage>
        <taxon>Bacteria</taxon>
        <taxon>Bacillati</taxon>
        <taxon>Bacillota</taxon>
        <taxon>Bacilli</taxon>
        <taxon>Bacillales</taxon>
        <taxon>Bacillaceae</taxon>
        <taxon>Bacillus</taxon>
        <taxon>Bacillus amyloliquefaciens group</taxon>
    </lineage>
</organism>
<reference evidence="1 2" key="1">
    <citation type="submission" date="2017-11" db="EMBL/GenBank/DDBJ databases">
        <title>Genome sequence and genome mining of multiple bioactive secondary metabolites from a deep sea-derived Bacillus siamensis SCSIO 05746.</title>
        <authorList>
            <person name="Pan H.-Q."/>
            <person name="Ju J.-H."/>
        </authorList>
    </citation>
    <scope>NUCLEOTIDE SEQUENCE [LARGE SCALE GENOMIC DNA]</scope>
    <source>
        <strain evidence="1 2">SCSIO 05746</strain>
    </source>
</reference>